<evidence type="ECO:0000313" key="2">
    <source>
        <dbReference type="Proteomes" id="UP000274822"/>
    </source>
</evidence>
<name>A0A433P609_9FUNG</name>
<gene>
    <name evidence="1" type="ORF">BC938DRAFT_478251</name>
</gene>
<dbReference type="Proteomes" id="UP000274822">
    <property type="component" value="Unassembled WGS sequence"/>
</dbReference>
<evidence type="ECO:0000313" key="1">
    <source>
        <dbReference type="EMBL" id="RUS12967.1"/>
    </source>
</evidence>
<protein>
    <submittedName>
        <fullName evidence="1">Uncharacterized protein</fullName>
    </submittedName>
</protein>
<organism evidence="1 2">
    <name type="scientific">Jimgerdemannia flammicorona</name>
    <dbReference type="NCBI Taxonomy" id="994334"/>
    <lineage>
        <taxon>Eukaryota</taxon>
        <taxon>Fungi</taxon>
        <taxon>Fungi incertae sedis</taxon>
        <taxon>Mucoromycota</taxon>
        <taxon>Mucoromycotina</taxon>
        <taxon>Endogonomycetes</taxon>
        <taxon>Endogonales</taxon>
        <taxon>Endogonaceae</taxon>
        <taxon>Jimgerdemannia</taxon>
    </lineage>
</organism>
<reference evidence="1 2" key="1">
    <citation type="journal article" date="2018" name="New Phytol.">
        <title>Phylogenomics of Endogonaceae and evolution of mycorrhizas within Mucoromycota.</title>
        <authorList>
            <person name="Chang Y."/>
            <person name="Desiro A."/>
            <person name="Na H."/>
            <person name="Sandor L."/>
            <person name="Lipzen A."/>
            <person name="Clum A."/>
            <person name="Barry K."/>
            <person name="Grigoriev I.V."/>
            <person name="Martin F.M."/>
            <person name="Stajich J.E."/>
            <person name="Smith M.E."/>
            <person name="Bonito G."/>
            <person name="Spatafora J.W."/>
        </authorList>
    </citation>
    <scope>NUCLEOTIDE SEQUENCE [LARGE SCALE GENOMIC DNA]</scope>
    <source>
        <strain evidence="1 2">AD002</strain>
    </source>
</reference>
<comment type="caution">
    <text evidence="1">The sequence shown here is derived from an EMBL/GenBank/DDBJ whole genome shotgun (WGS) entry which is preliminary data.</text>
</comment>
<proteinExistence type="predicted"/>
<dbReference type="EMBL" id="RBNJ01031670">
    <property type="protein sequence ID" value="RUS12967.1"/>
    <property type="molecule type" value="Genomic_DNA"/>
</dbReference>
<dbReference type="AlphaFoldDB" id="A0A433P609"/>
<sequence>MSLLLIVHDLHYLYREATTRVTTSRTTHW</sequence>
<keyword evidence="2" id="KW-1185">Reference proteome</keyword>
<accession>A0A433P609</accession>